<dbReference type="HOGENOM" id="CLU_007930_0_0_1"/>
<reference evidence="3" key="1">
    <citation type="submission" date="2011-04" db="EMBL/GenBank/DDBJ databases">
        <title>Evolution of plant cell wall degrading machinery underlies the functional diversity of forest fungi.</title>
        <authorList>
            <consortium name="US DOE Joint Genome Institute (JGI-PGF)"/>
            <person name="Eastwood D.C."/>
            <person name="Floudas D."/>
            <person name="Binder M."/>
            <person name="Majcherczyk A."/>
            <person name="Schneider P."/>
            <person name="Aerts A."/>
            <person name="Asiegbu F.O."/>
            <person name="Baker S.E."/>
            <person name="Barry K."/>
            <person name="Bendiksby M."/>
            <person name="Blumentritt M."/>
            <person name="Coutinho P.M."/>
            <person name="Cullen D."/>
            <person name="Cullen D."/>
            <person name="Gathman A."/>
            <person name="Goodell B."/>
            <person name="Henrissat B."/>
            <person name="Ihrmark K."/>
            <person name="Kauserud H."/>
            <person name="Kohler A."/>
            <person name="LaButti K."/>
            <person name="Lapidus A."/>
            <person name="Lavin J.L."/>
            <person name="Lee Y.-H."/>
            <person name="Lindquist E."/>
            <person name="Lilly W."/>
            <person name="Lucas S."/>
            <person name="Morin E."/>
            <person name="Murat C."/>
            <person name="Oguiza J.A."/>
            <person name="Park J."/>
            <person name="Pisabarro A.G."/>
            <person name="Riley R."/>
            <person name="Rosling A."/>
            <person name="Salamov A."/>
            <person name="Schmidt O."/>
            <person name="Schmutz J."/>
            <person name="Skrede I."/>
            <person name="Stenlid J."/>
            <person name="Wiebenga A."/>
            <person name="Xie X."/>
            <person name="Kues U."/>
            <person name="Hibbett D.S."/>
            <person name="Hoffmeister D."/>
            <person name="Hogberg N."/>
            <person name="Martin F."/>
            <person name="Grigoriev I.V."/>
            <person name="Watkinson S.C."/>
        </authorList>
    </citation>
    <scope>NUCLEOTIDE SEQUENCE</scope>
    <source>
        <strain evidence="3">S7.9</strain>
    </source>
</reference>
<feature type="compositionally biased region" description="Polar residues" evidence="2">
    <location>
        <begin position="720"/>
        <end position="731"/>
    </location>
</feature>
<feature type="compositionally biased region" description="Polar residues" evidence="2">
    <location>
        <begin position="744"/>
        <end position="766"/>
    </location>
</feature>
<feature type="region of interest" description="Disordered" evidence="2">
    <location>
        <begin position="490"/>
        <end position="516"/>
    </location>
</feature>
<dbReference type="OrthoDB" id="3261862at2759"/>
<feature type="region of interest" description="Disordered" evidence="2">
    <location>
        <begin position="880"/>
        <end position="920"/>
    </location>
</feature>
<feature type="compositionally biased region" description="Basic and acidic residues" evidence="2">
    <location>
        <begin position="185"/>
        <end position="200"/>
    </location>
</feature>
<dbReference type="GeneID" id="18814940"/>
<evidence type="ECO:0000256" key="1">
    <source>
        <dbReference type="ARBA" id="ARBA00022581"/>
    </source>
</evidence>
<feature type="region of interest" description="Disordered" evidence="2">
    <location>
        <begin position="574"/>
        <end position="623"/>
    </location>
</feature>
<feature type="compositionally biased region" description="Low complexity" evidence="2">
    <location>
        <begin position="536"/>
        <end position="548"/>
    </location>
</feature>
<feature type="compositionally biased region" description="Polar residues" evidence="2">
    <location>
        <begin position="125"/>
        <end position="140"/>
    </location>
</feature>
<feature type="compositionally biased region" description="Polar residues" evidence="2">
    <location>
        <begin position="342"/>
        <end position="352"/>
    </location>
</feature>
<feature type="compositionally biased region" description="Pro residues" evidence="2">
    <location>
        <begin position="577"/>
        <end position="587"/>
    </location>
</feature>
<feature type="compositionally biased region" description="Low complexity" evidence="2">
    <location>
        <begin position="816"/>
        <end position="831"/>
    </location>
</feature>
<keyword evidence="1" id="KW-0945">Host-virus interaction</keyword>
<organism>
    <name type="scientific">Serpula lacrymans var. lacrymans (strain S7.9)</name>
    <name type="common">Dry rot fungus</name>
    <dbReference type="NCBI Taxonomy" id="578457"/>
    <lineage>
        <taxon>Eukaryota</taxon>
        <taxon>Fungi</taxon>
        <taxon>Dikarya</taxon>
        <taxon>Basidiomycota</taxon>
        <taxon>Agaricomycotina</taxon>
        <taxon>Agaricomycetes</taxon>
        <taxon>Agaricomycetidae</taxon>
        <taxon>Boletales</taxon>
        <taxon>Coniophorineae</taxon>
        <taxon>Serpulaceae</taxon>
        <taxon>Serpula</taxon>
    </lineage>
</organism>
<dbReference type="RefSeq" id="XP_007318315.1">
    <property type="nucleotide sequence ID" value="XM_007318253.1"/>
</dbReference>
<evidence type="ECO:0000256" key="2">
    <source>
        <dbReference type="SAM" id="MobiDB-lite"/>
    </source>
</evidence>
<feature type="compositionally biased region" description="Low complexity" evidence="2">
    <location>
        <begin position="1"/>
        <end position="33"/>
    </location>
</feature>
<dbReference type="PANTHER" id="PTHR13037">
    <property type="entry name" value="FORMIN"/>
    <property type="match status" value="1"/>
</dbReference>
<name>F8NW39_SERL9</name>
<dbReference type="Proteomes" id="UP000008064">
    <property type="component" value="Unassembled WGS sequence"/>
</dbReference>
<feature type="region of interest" description="Disordered" evidence="2">
    <location>
        <begin position="88"/>
        <end position="254"/>
    </location>
</feature>
<dbReference type="KEGG" id="sla:SERLADRAFT_437903"/>
<dbReference type="PANTHER" id="PTHR13037:SF24">
    <property type="entry name" value="POLYCOMB PROTEIN PCL-RELATED"/>
    <property type="match status" value="1"/>
</dbReference>
<feature type="region of interest" description="Disordered" evidence="2">
    <location>
        <begin position="744"/>
        <end position="836"/>
    </location>
</feature>
<evidence type="ECO:0000313" key="3">
    <source>
        <dbReference type="EMBL" id="EGO24296.1"/>
    </source>
</evidence>
<feature type="region of interest" description="Disordered" evidence="2">
    <location>
        <begin position="974"/>
        <end position="998"/>
    </location>
</feature>
<feature type="region of interest" description="Disordered" evidence="2">
    <location>
        <begin position="328"/>
        <end position="355"/>
    </location>
</feature>
<sequence length="1036" mass="112078">MLETSSPSSRSSSKAARSNSLASTVSSSGASLARRARTRTRTCIRAPTGPARSATNSRANTWSQDDQVLDISAANALGPTSLVCLGSSSPEAANSTGTTRSNPVSATHQKHMQNGIGDTVGRSRSLFSRTSTEEVAQSCATEKVDTDEQRGRRLKFEESAEMRSLKAKRRVSSLPRLSFPPSAFESDRSETGRSRNHIRDSLLTQQSSTASSVYPMSTSTDTDSPPSPRSLGEEEFEDAVSSFDPEVPAQHDVDTDDVSYRLRLLVKNSYFLPPAHSKPSPSDFIVASHPKKASTPTFLDLFRGKSKTKTNPDMFDKSPLALRVTSDATTISRHSPREHNRSTQPVLRTSDSSQDRVGRVVVVREKMDDLLGAAKQAEQDFKAREIRQPPSKDSKKATYDEFDGVIDPTDAVDVPLPSHDYPFAVQASAFHGLGIENSLGAALLAERLPPPGSPGISTLDTREDIWRKALLQAAVGHSLNNSIASASVVASSPTPTKSRRPPPHPASPLASKGKNQILDQKILKRPIIESNDESLSKSPTSPLSSPTPRHLGVACLSTPDNQRLSNCIPLRAETPIPHTPLAPPPRKPICNPYYSRSQTDLSSPGLGSESARSSRPSKVIRKSISSPLLSDAYGAKTNGSRIAMAMTPPPMPALNISPSPSEYVRLSTAMRASNRLSQMTGASRYTGSEQDEFIVLTDEPQPRPSMTLSLPTTDGRPSISEYSQPSPTASAFQDRYSEGYYSVSSQLRKSNGQGSPHRSRESSLSAGQAPRFSTMSPPPRPSSSVANNIILSPPPLPRSTYLPYKPLPSRIPQSNSPVYSSPDTSRSSPRSFGSAISGLSQNLSPLTIPLESYSSGIHSAPPPSSPSAFFDHLQGHLNAMDDLDSSEDSRSEDGQDTDVEATAVYKPPPPSQPSLTRLGNPSMPNVTRTMSSPYSHSIGQFKPVGNIPQRPQFFSDMKASPNLVTPLMLARYSKDHLPSSGSSPRRRPATAEDESTLQRKMIHDDSMKKFDGMLIQHMETERDTLKRITKTAKVSK</sequence>
<feature type="compositionally biased region" description="Low complexity" evidence="2">
    <location>
        <begin position="201"/>
        <end position="224"/>
    </location>
</feature>
<accession>F8NW39</accession>
<feature type="region of interest" description="Disordered" evidence="2">
    <location>
        <begin position="528"/>
        <end position="557"/>
    </location>
</feature>
<dbReference type="AlphaFoldDB" id="F8NW39"/>
<gene>
    <name evidence="3" type="ORF">SERLADRAFT_437903</name>
</gene>
<feature type="region of interest" description="Disordered" evidence="2">
    <location>
        <begin position="1"/>
        <end position="61"/>
    </location>
</feature>
<protein>
    <submittedName>
        <fullName evidence="3">Uncharacterized protein</fullName>
    </submittedName>
</protein>
<proteinExistence type="predicted"/>
<feature type="compositionally biased region" description="Basic and acidic residues" evidence="2">
    <location>
        <begin position="142"/>
        <end position="164"/>
    </location>
</feature>
<feature type="compositionally biased region" description="Polar residues" evidence="2">
    <location>
        <begin position="88"/>
        <end position="107"/>
    </location>
</feature>
<feature type="region of interest" description="Disordered" evidence="2">
    <location>
        <begin position="694"/>
        <end position="731"/>
    </location>
</feature>
<dbReference type="EMBL" id="GL945434">
    <property type="protein sequence ID" value="EGO24296.1"/>
    <property type="molecule type" value="Genomic_DNA"/>
</dbReference>